<organism evidence="3 4">
    <name type="scientific">Paenibacillus segetis</name>
    <dbReference type="NCBI Taxonomy" id="1325360"/>
    <lineage>
        <taxon>Bacteria</taxon>
        <taxon>Bacillati</taxon>
        <taxon>Bacillota</taxon>
        <taxon>Bacilli</taxon>
        <taxon>Bacillales</taxon>
        <taxon>Paenibacillaceae</taxon>
        <taxon>Paenibacillus</taxon>
    </lineage>
</organism>
<evidence type="ECO:0000313" key="3">
    <source>
        <dbReference type="EMBL" id="GGH23512.1"/>
    </source>
</evidence>
<dbReference type="EMBL" id="BMFT01000001">
    <property type="protein sequence ID" value="GGH23512.1"/>
    <property type="molecule type" value="Genomic_DNA"/>
</dbReference>
<keyword evidence="1" id="KW-0472">Membrane</keyword>
<gene>
    <name evidence="3" type="ORF">GCM10008013_22680</name>
</gene>
<reference evidence="4" key="1">
    <citation type="journal article" date="2019" name="Int. J. Syst. Evol. Microbiol.">
        <title>The Global Catalogue of Microorganisms (GCM) 10K type strain sequencing project: providing services to taxonomists for standard genome sequencing and annotation.</title>
        <authorList>
            <consortium name="The Broad Institute Genomics Platform"/>
            <consortium name="The Broad Institute Genome Sequencing Center for Infectious Disease"/>
            <person name="Wu L."/>
            <person name="Ma J."/>
        </authorList>
    </citation>
    <scope>NUCLEOTIDE SEQUENCE [LARGE SCALE GENOMIC DNA]</scope>
    <source>
        <strain evidence="4">CGMCC 1.12769</strain>
    </source>
</reference>
<feature type="transmembrane region" description="Helical" evidence="1">
    <location>
        <begin position="43"/>
        <end position="66"/>
    </location>
</feature>
<evidence type="ECO:0000259" key="2">
    <source>
        <dbReference type="Pfam" id="PF19701"/>
    </source>
</evidence>
<keyword evidence="1" id="KW-0812">Transmembrane</keyword>
<evidence type="ECO:0000256" key="1">
    <source>
        <dbReference type="SAM" id="Phobius"/>
    </source>
</evidence>
<protein>
    <recommendedName>
        <fullName evidence="2">DUF6199 domain-containing protein</fullName>
    </recommendedName>
</protein>
<comment type="caution">
    <text evidence="3">The sequence shown here is derived from an EMBL/GenBank/DDBJ whole genome shotgun (WGS) entry which is preliminary data.</text>
</comment>
<dbReference type="Pfam" id="PF19701">
    <property type="entry name" value="DUF6199"/>
    <property type="match status" value="1"/>
</dbReference>
<accession>A0ABQ1YER1</accession>
<feature type="domain" description="DUF6199" evidence="2">
    <location>
        <begin position="9"/>
        <end position="63"/>
    </location>
</feature>
<dbReference type="Proteomes" id="UP000659344">
    <property type="component" value="Unassembled WGS sequence"/>
</dbReference>
<dbReference type="RefSeq" id="WP_188538730.1">
    <property type="nucleotide sequence ID" value="NZ_BMFT01000001.1"/>
</dbReference>
<proteinExistence type="predicted"/>
<keyword evidence="1" id="KW-1133">Transmembrane helix</keyword>
<feature type="transmembrane region" description="Helical" evidence="1">
    <location>
        <begin position="6"/>
        <end position="22"/>
    </location>
</feature>
<keyword evidence="4" id="KW-1185">Reference proteome</keyword>
<evidence type="ECO:0000313" key="4">
    <source>
        <dbReference type="Proteomes" id="UP000659344"/>
    </source>
</evidence>
<name>A0ABQ1YER1_9BACL</name>
<sequence length="68" mass="7564">MSGVANIIFGLFIMAFGLFAIRKPDSWWFRRLGDDSDQSEERVSYLKIVGIPITIFGLLVIAAGIVQC</sequence>
<dbReference type="InterPro" id="IPR045679">
    <property type="entry name" value="DUF6199"/>
</dbReference>